<comment type="pathway">
    <text evidence="1">Nucleoside biosynthesis; alpha-ribazole biosynthesis; alpha-ribazole from 5,6-dimethylbenzimidazole: step 1/2.</text>
</comment>
<dbReference type="GO" id="GO:0008939">
    <property type="term" value="F:nicotinate-nucleotide-dimethylbenzimidazole phosphoribosyltransferase activity"/>
    <property type="evidence" value="ECO:0007669"/>
    <property type="project" value="UniProtKB-EC"/>
</dbReference>
<dbReference type="SUPFAM" id="SSF52733">
    <property type="entry name" value="Nicotinate mononucleotide:5,6-dimethylbenzimidazole phosphoribosyltransferase (CobT)"/>
    <property type="match status" value="1"/>
</dbReference>
<evidence type="ECO:0000256" key="9">
    <source>
        <dbReference type="ARBA" id="ARBA00047340"/>
    </source>
</evidence>
<evidence type="ECO:0000256" key="4">
    <source>
        <dbReference type="ARBA" id="ARBA00015486"/>
    </source>
</evidence>
<dbReference type="EMBL" id="BARS01051066">
    <property type="protein sequence ID" value="GAG53086.1"/>
    <property type="molecule type" value="Genomic_DNA"/>
</dbReference>
<evidence type="ECO:0000256" key="2">
    <source>
        <dbReference type="ARBA" id="ARBA00007110"/>
    </source>
</evidence>
<gene>
    <name evidence="11" type="ORF">S01H1_76120</name>
</gene>
<sequence>MTRLPGPDEGAGSAARSRQAELTKPPGSLGRLEDLAVWLARWQGRSPPSA</sequence>
<dbReference type="AlphaFoldDB" id="X0ZYI0"/>
<evidence type="ECO:0000256" key="6">
    <source>
        <dbReference type="ARBA" id="ARBA00022676"/>
    </source>
</evidence>
<name>X0ZYI0_9ZZZZ</name>
<dbReference type="InterPro" id="IPR036087">
    <property type="entry name" value="Nict_dMeBzImd_PRibTrfase_sf"/>
</dbReference>
<dbReference type="Pfam" id="PF02277">
    <property type="entry name" value="DBI_PRT"/>
    <property type="match status" value="1"/>
</dbReference>
<feature type="region of interest" description="Disordered" evidence="10">
    <location>
        <begin position="1"/>
        <end position="30"/>
    </location>
</feature>
<evidence type="ECO:0000256" key="5">
    <source>
        <dbReference type="ARBA" id="ARBA00022573"/>
    </source>
</evidence>
<dbReference type="Gene3D" id="1.10.1610.10">
    <property type="match status" value="1"/>
</dbReference>
<organism evidence="11">
    <name type="scientific">marine sediment metagenome</name>
    <dbReference type="NCBI Taxonomy" id="412755"/>
    <lineage>
        <taxon>unclassified sequences</taxon>
        <taxon>metagenomes</taxon>
        <taxon>ecological metagenomes</taxon>
    </lineage>
</organism>
<dbReference type="InterPro" id="IPR023195">
    <property type="entry name" value="Nict_dMeBzImd_PRibTrfase_N"/>
</dbReference>
<comment type="caution">
    <text evidence="11">The sequence shown here is derived from an EMBL/GenBank/DDBJ whole genome shotgun (WGS) entry which is preliminary data.</text>
</comment>
<reference evidence="11" key="1">
    <citation type="journal article" date="2014" name="Front. Microbiol.">
        <title>High frequency of phylogenetically diverse reductive dehalogenase-homologous genes in deep subseafloor sedimentary metagenomes.</title>
        <authorList>
            <person name="Kawai M."/>
            <person name="Futagami T."/>
            <person name="Toyoda A."/>
            <person name="Takaki Y."/>
            <person name="Nishi S."/>
            <person name="Hori S."/>
            <person name="Arai W."/>
            <person name="Tsubouchi T."/>
            <person name="Morono Y."/>
            <person name="Uchiyama I."/>
            <person name="Ito T."/>
            <person name="Fujiyama A."/>
            <person name="Inagaki F."/>
            <person name="Takami H."/>
        </authorList>
    </citation>
    <scope>NUCLEOTIDE SEQUENCE</scope>
    <source>
        <strain evidence="11">Expedition CK06-06</strain>
    </source>
</reference>
<evidence type="ECO:0000313" key="11">
    <source>
        <dbReference type="EMBL" id="GAG53086.1"/>
    </source>
</evidence>
<keyword evidence="5" id="KW-0169">Cobalamin biosynthesis</keyword>
<evidence type="ECO:0000256" key="7">
    <source>
        <dbReference type="ARBA" id="ARBA00022679"/>
    </source>
</evidence>
<dbReference type="GO" id="GO:0009236">
    <property type="term" value="P:cobalamin biosynthetic process"/>
    <property type="evidence" value="ECO:0007669"/>
    <property type="project" value="UniProtKB-KW"/>
</dbReference>
<evidence type="ECO:0000256" key="10">
    <source>
        <dbReference type="SAM" id="MobiDB-lite"/>
    </source>
</evidence>
<evidence type="ECO:0000256" key="1">
    <source>
        <dbReference type="ARBA" id="ARBA00005049"/>
    </source>
</evidence>
<dbReference type="UniPathway" id="UPA00061">
    <property type="reaction ID" value="UER00516"/>
</dbReference>
<comment type="catalytic activity">
    <reaction evidence="9">
        <text>5,6-dimethylbenzimidazole + nicotinate beta-D-ribonucleotide = alpha-ribazole 5'-phosphate + nicotinate + H(+)</text>
        <dbReference type="Rhea" id="RHEA:11196"/>
        <dbReference type="ChEBI" id="CHEBI:15378"/>
        <dbReference type="ChEBI" id="CHEBI:15890"/>
        <dbReference type="ChEBI" id="CHEBI:32544"/>
        <dbReference type="ChEBI" id="CHEBI:57502"/>
        <dbReference type="ChEBI" id="CHEBI:57918"/>
        <dbReference type="EC" id="2.4.2.21"/>
    </reaction>
</comment>
<keyword evidence="7" id="KW-0808">Transferase</keyword>
<proteinExistence type="inferred from homology"/>
<evidence type="ECO:0000256" key="8">
    <source>
        <dbReference type="ARBA" id="ARBA00030686"/>
    </source>
</evidence>
<dbReference type="InterPro" id="IPR003200">
    <property type="entry name" value="Nict_dMeBzImd_PRibTrfase"/>
</dbReference>
<accession>X0ZYI0</accession>
<feature type="non-terminal residue" evidence="11">
    <location>
        <position position="50"/>
    </location>
</feature>
<keyword evidence="6" id="KW-0328">Glycosyltransferase</keyword>
<dbReference type="EC" id="2.4.2.21" evidence="3"/>
<evidence type="ECO:0000256" key="3">
    <source>
        <dbReference type="ARBA" id="ARBA00011991"/>
    </source>
</evidence>
<comment type="similarity">
    <text evidence="2">Belongs to the CobT family.</text>
</comment>
<protein>
    <recommendedName>
        <fullName evidence="4">Nicotinate-nucleotide--dimethylbenzimidazole phosphoribosyltransferase</fullName>
        <ecNumber evidence="3">2.4.2.21</ecNumber>
    </recommendedName>
    <alternativeName>
        <fullName evidence="8">N(1)-alpha-phosphoribosyltransferase</fullName>
    </alternativeName>
</protein>